<accession>A0A1H7G2K7</accession>
<sequence>METPIVKPRRGRPPGPSRDYTDARDTLLRSGMELLTEQGFTATGLDTMLKRVNVPKGSFYHYFANKETFGREVIDAYDAYFCAKLDRWLHDDSRAPLTRLRDFVDDAKAGMARHAYTRGCLVGNLGQELGALPADYRERLARVLQGWQDRVADCLRAAQHHGELSKRADCGTLAAFFWIGWEGAVLRARLTASAAPLDIFFEGFLAGLPR</sequence>
<evidence type="ECO:0000256" key="3">
    <source>
        <dbReference type="ARBA" id="ARBA00023163"/>
    </source>
</evidence>
<dbReference type="Pfam" id="PF00440">
    <property type="entry name" value="TetR_N"/>
    <property type="match status" value="1"/>
</dbReference>
<dbReference type="AlphaFoldDB" id="A0A1H7G2K7"/>
<organism evidence="7 8">
    <name type="scientific">Paraburkholderia caballeronis</name>
    <dbReference type="NCBI Taxonomy" id="416943"/>
    <lineage>
        <taxon>Bacteria</taxon>
        <taxon>Pseudomonadati</taxon>
        <taxon>Pseudomonadota</taxon>
        <taxon>Betaproteobacteria</taxon>
        <taxon>Burkholderiales</taxon>
        <taxon>Burkholderiaceae</taxon>
        <taxon>Paraburkholderia</taxon>
    </lineage>
</organism>
<dbReference type="PANTHER" id="PTHR47506">
    <property type="entry name" value="TRANSCRIPTIONAL REGULATORY PROTEIN"/>
    <property type="match status" value="1"/>
</dbReference>
<name>A0A1H7G2K7_9BURK</name>
<dbReference type="Pfam" id="PF16925">
    <property type="entry name" value="TetR_C_13"/>
    <property type="match status" value="1"/>
</dbReference>
<keyword evidence="8" id="KW-1185">Reference proteome</keyword>
<dbReference type="GO" id="GO:0003677">
    <property type="term" value="F:DNA binding"/>
    <property type="evidence" value="ECO:0007669"/>
    <property type="project" value="UniProtKB-UniRule"/>
</dbReference>
<evidence type="ECO:0000259" key="6">
    <source>
        <dbReference type="PROSITE" id="PS50977"/>
    </source>
</evidence>
<dbReference type="InterPro" id="IPR001647">
    <property type="entry name" value="HTH_TetR"/>
</dbReference>
<feature type="region of interest" description="Disordered" evidence="5">
    <location>
        <begin position="1"/>
        <end position="22"/>
    </location>
</feature>
<evidence type="ECO:0000313" key="7">
    <source>
        <dbReference type="EMBL" id="SEK29915.1"/>
    </source>
</evidence>
<dbReference type="PANTHER" id="PTHR47506:SF6">
    <property type="entry name" value="HTH-TYPE TRANSCRIPTIONAL REPRESSOR NEMR"/>
    <property type="match status" value="1"/>
</dbReference>
<evidence type="ECO:0000313" key="8">
    <source>
        <dbReference type="Proteomes" id="UP000199120"/>
    </source>
</evidence>
<dbReference type="OrthoDB" id="9809772at2"/>
<gene>
    <name evidence="7" type="ORF">SAMN05192542_101490</name>
</gene>
<dbReference type="InterPro" id="IPR036271">
    <property type="entry name" value="Tet_transcr_reg_TetR-rel_C_sf"/>
</dbReference>
<dbReference type="EMBL" id="FOAJ01000001">
    <property type="protein sequence ID" value="SEK29915.1"/>
    <property type="molecule type" value="Genomic_DNA"/>
</dbReference>
<keyword evidence="1" id="KW-0805">Transcription regulation</keyword>
<dbReference type="InterPro" id="IPR011075">
    <property type="entry name" value="TetR_C"/>
</dbReference>
<evidence type="ECO:0000256" key="2">
    <source>
        <dbReference type="ARBA" id="ARBA00023125"/>
    </source>
</evidence>
<dbReference type="InterPro" id="IPR009057">
    <property type="entry name" value="Homeodomain-like_sf"/>
</dbReference>
<dbReference type="PRINTS" id="PR00455">
    <property type="entry name" value="HTHTETR"/>
</dbReference>
<dbReference type="RefSeq" id="WP_090552102.1">
    <property type="nucleotide sequence ID" value="NZ_FNSR01000003.1"/>
</dbReference>
<evidence type="ECO:0000256" key="1">
    <source>
        <dbReference type="ARBA" id="ARBA00023015"/>
    </source>
</evidence>
<keyword evidence="2 4" id="KW-0238">DNA-binding</keyword>
<proteinExistence type="predicted"/>
<protein>
    <submittedName>
        <fullName evidence="7">Transcriptional regulator, TetR family</fullName>
    </submittedName>
</protein>
<dbReference type="STRING" id="416943.SAMN05445871_5753"/>
<dbReference type="SUPFAM" id="SSF46689">
    <property type="entry name" value="Homeodomain-like"/>
    <property type="match status" value="1"/>
</dbReference>
<dbReference type="SUPFAM" id="SSF48498">
    <property type="entry name" value="Tetracyclin repressor-like, C-terminal domain"/>
    <property type="match status" value="1"/>
</dbReference>
<dbReference type="Proteomes" id="UP000199120">
    <property type="component" value="Unassembled WGS sequence"/>
</dbReference>
<dbReference type="Gene3D" id="1.10.357.10">
    <property type="entry name" value="Tetracycline Repressor, domain 2"/>
    <property type="match status" value="1"/>
</dbReference>
<evidence type="ECO:0000256" key="5">
    <source>
        <dbReference type="SAM" id="MobiDB-lite"/>
    </source>
</evidence>
<feature type="DNA-binding region" description="H-T-H motif" evidence="4">
    <location>
        <begin position="44"/>
        <end position="63"/>
    </location>
</feature>
<dbReference type="PROSITE" id="PS50977">
    <property type="entry name" value="HTH_TETR_2"/>
    <property type="match status" value="1"/>
</dbReference>
<feature type="domain" description="HTH tetR-type" evidence="6">
    <location>
        <begin position="21"/>
        <end position="81"/>
    </location>
</feature>
<keyword evidence="3" id="KW-0804">Transcription</keyword>
<evidence type="ECO:0000256" key="4">
    <source>
        <dbReference type="PROSITE-ProRule" id="PRU00335"/>
    </source>
</evidence>
<reference evidence="8" key="1">
    <citation type="submission" date="2016-10" db="EMBL/GenBank/DDBJ databases">
        <authorList>
            <person name="Varghese N."/>
            <person name="Submissions S."/>
        </authorList>
    </citation>
    <scope>NUCLEOTIDE SEQUENCE [LARGE SCALE GENOMIC DNA]</scope>
    <source>
        <strain evidence="8">LMG 26416</strain>
    </source>
</reference>